<protein>
    <submittedName>
        <fullName evidence="6">Phenylacetaldehyde dehydrogenase</fullName>
        <ecNumber evidence="6">1.2.1.39</ecNumber>
    </submittedName>
</protein>
<evidence type="ECO:0000256" key="2">
    <source>
        <dbReference type="ARBA" id="ARBA00023002"/>
    </source>
</evidence>
<dbReference type="STRING" id="658057.SAMN04488032_11439"/>
<dbReference type="Pfam" id="PF00171">
    <property type="entry name" value="Aldedh"/>
    <property type="match status" value="1"/>
</dbReference>
<name>A0A1Y5TAN2_9RHOB</name>
<reference evidence="6 7" key="1">
    <citation type="submission" date="2017-03" db="EMBL/GenBank/DDBJ databases">
        <authorList>
            <person name="Afonso C.L."/>
            <person name="Miller P.J."/>
            <person name="Scott M.A."/>
            <person name="Spackman E."/>
            <person name="Goraichik I."/>
            <person name="Dimitrov K.M."/>
            <person name="Suarez D.L."/>
            <person name="Swayne D.E."/>
        </authorList>
    </citation>
    <scope>NUCLEOTIDE SEQUENCE [LARGE SCALE GENOMIC DNA]</scope>
    <source>
        <strain evidence="6 7">CECT 7971</strain>
    </source>
</reference>
<dbReference type="FunFam" id="3.40.605.10:FF:000007">
    <property type="entry name" value="NAD/NADP-dependent betaine aldehyde dehydrogenase"/>
    <property type="match status" value="1"/>
</dbReference>
<dbReference type="EMBL" id="FWFW01000010">
    <property type="protein sequence ID" value="SLN56093.1"/>
    <property type="molecule type" value="Genomic_DNA"/>
</dbReference>
<dbReference type="InterPro" id="IPR015590">
    <property type="entry name" value="Aldehyde_DH_dom"/>
</dbReference>
<evidence type="ECO:0000256" key="3">
    <source>
        <dbReference type="PROSITE-ProRule" id="PRU10007"/>
    </source>
</evidence>
<evidence type="ECO:0000313" key="6">
    <source>
        <dbReference type="EMBL" id="SLN56093.1"/>
    </source>
</evidence>
<feature type="active site" evidence="3">
    <location>
        <position position="275"/>
    </location>
</feature>
<keyword evidence="7" id="KW-1185">Reference proteome</keyword>
<dbReference type="InterPro" id="IPR016160">
    <property type="entry name" value="Ald_DH_CS_CYS"/>
</dbReference>
<keyword evidence="2 4" id="KW-0560">Oxidoreductase</keyword>
<dbReference type="PROSITE" id="PS00070">
    <property type="entry name" value="ALDEHYDE_DEHYDR_CYS"/>
    <property type="match status" value="1"/>
</dbReference>
<dbReference type="PROSITE" id="PS00687">
    <property type="entry name" value="ALDEHYDE_DEHYDR_GLU"/>
    <property type="match status" value="1"/>
</dbReference>
<evidence type="ECO:0000259" key="5">
    <source>
        <dbReference type="Pfam" id="PF00171"/>
    </source>
</evidence>
<comment type="similarity">
    <text evidence="1 4">Belongs to the aldehyde dehydrogenase family.</text>
</comment>
<evidence type="ECO:0000313" key="7">
    <source>
        <dbReference type="Proteomes" id="UP000193307"/>
    </source>
</evidence>
<dbReference type="Proteomes" id="UP000193307">
    <property type="component" value="Unassembled WGS sequence"/>
</dbReference>
<feature type="domain" description="Aldehyde dehydrogenase" evidence="5">
    <location>
        <begin position="37"/>
        <end position="498"/>
    </location>
</feature>
<evidence type="ECO:0000256" key="4">
    <source>
        <dbReference type="RuleBase" id="RU003345"/>
    </source>
</evidence>
<gene>
    <name evidence="6" type="primary">feaB</name>
    <name evidence="6" type="ORF">PAM7971_02901</name>
</gene>
<dbReference type="AlphaFoldDB" id="A0A1Y5TAN2"/>
<dbReference type="Gene3D" id="3.40.605.10">
    <property type="entry name" value="Aldehyde Dehydrogenase, Chain A, domain 1"/>
    <property type="match status" value="1"/>
</dbReference>
<dbReference type="PANTHER" id="PTHR11699">
    <property type="entry name" value="ALDEHYDE DEHYDROGENASE-RELATED"/>
    <property type="match status" value="1"/>
</dbReference>
<sequence length="502" mass="52882">MNFSLNPQSPKTEAARQFLKTGPKSVLIGAEWQVLDDQFDTFDPATGTRLATLSRAGASHADAAVAAAQAALECPDWANMLPAARQALLWKIADLIDANADELAELESLDQGKTYATARFAEIPASAAQFRYYAGFATKIHGQTITPSIGYAPKGKQVMAYTRPEPIGVVAAITPWNSPLLMAAMKLAPALCAGCTVILKPAEETSLTAIRLVELMVQAGLPSGVVNLLTGYGHDLGDALAKHPGVAKVAFTGSTDVGRILLNSARGNLKKLTLELGGKSPAIVMPDADMSLTVLGVARGIFANSGQVCVAGSRIYVHRSVADQFTEQLAAQADALTLGHGLDPKSDLGPLVNEQQAQRVARYVDAGRAAGAEIIAGGTRIPDAPAFYRPTVIANVSPDMPLMREEIFGPVTAITPFDEVDEVLALANDTDYGLAASVWTQDLSAAHRLSAGIRAGTVWVNCHSYFSPELPKGGFKASGWGAENNAAGLSNYLEEKTVCMVI</sequence>
<dbReference type="FunFam" id="3.40.309.10:FF:000012">
    <property type="entry name" value="Betaine aldehyde dehydrogenase"/>
    <property type="match status" value="1"/>
</dbReference>
<dbReference type="OrthoDB" id="7827050at2"/>
<dbReference type="InterPro" id="IPR016163">
    <property type="entry name" value="Ald_DH_C"/>
</dbReference>
<dbReference type="GO" id="GO:0008957">
    <property type="term" value="F:phenylacetaldehyde dehydrogenase (NAD+) activity"/>
    <property type="evidence" value="ECO:0007669"/>
    <property type="project" value="UniProtKB-EC"/>
</dbReference>
<dbReference type="SUPFAM" id="SSF53720">
    <property type="entry name" value="ALDH-like"/>
    <property type="match status" value="1"/>
</dbReference>
<evidence type="ECO:0000256" key="1">
    <source>
        <dbReference type="ARBA" id="ARBA00009986"/>
    </source>
</evidence>
<accession>A0A1Y5TAN2</accession>
<dbReference type="Gene3D" id="3.40.309.10">
    <property type="entry name" value="Aldehyde Dehydrogenase, Chain A, domain 2"/>
    <property type="match status" value="1"/>
</dbReference>
<organism evidence="6 7">
    <name type="scientific">Pacificibacter marinus</name>
    <dbReference type="NCBI Taxonomy" id="658057"/>
    <lineage>
        <taxon>Bacteria</taxon>
        <taxon>Pseudomonadati</taxon>
        <taxon>Pseudomonadota</taxon>
        <taxon>Alphaproteobacteria</taxon>
        <taxon>Rhodobacterales</taxon>
        <taxon>Roseobacteraceae</taxon>
        <taxon>Pacificibacter</taxon>
    </lineage>
</organism>
<dbReference type="InterPro" id="IPR029510">
    <property type="entry name" value="Ald_DH_CS_GLU"/>
</dbReference>
<dbReference type="RefSeq" id="WP_085850006.1">
    <property type="nucleotide sequence ID" value="NZ_FNZV01000014.1"/>
</dbReference>
<dbReference type="InterPro" id="IPR016161">
    <property type="entry name" value="Ald_DH/histidinol_DH"/>
</dbReference>
<dbReference type="InterPro" id="IPR016162">
    <property type="entry name" value="Ald_DH_N"/>
</dbReference>
<proteinExistence type="inferred from homology"/>
<dbReference type="EC" id="1.2.1.39" evidence="6"/>